<accession>A0A5R8WPG3</accession>
<gene>
    <name evidence="1" type="ORF">FDY95_13800</name>
</gene>
<name>A0A5R8WPG3_9BACT</name>
<proteinExistence type="predicted"/>
<dbReference type="AlphaFoldDB" id="A0A5R8WPG3"/>
<evidence type="ECO:0000313" key="2">
    <source>
        <dbReference type="Proteomes" id="UP000305517"/>
    </source>
</evidence>
<dbReference type="RefSeq" id="WP_138078440.1">
    <property type="nucleotide sequence ID" value="NZ_VAJM01000006.1"/>
</dbReference>
<comment type="caution">
    <text evidence="1">The sequence shown here is derived from an EMBL/GenBank/DDBJ whole genome shotgun (WGS) entry which is preliminary data.</text>
</comment>
<evidence type="ECO:0000313" key="1">
    <source>
        <dbReference type="EMBL" id="TLM91632.1"/>
    </source>
</evidence>
<dbReference type="Proteomes" id="UP000305517">
    <property type="component" value="Unassembled WGS sequence"/>
</dbReference>
<sequence length="139" mass="14990">MTPDYALLTTWADCDAALKDVNYELKTFSYRDNGLDLADDRATRSQEAGAAALARKDAEILRAQGEAGLAGLSAQEQLDADDKVELLQAQRKKIVRDNRASTGNARFQASLDAVQVQGQVDILTAARDGIIAHRATLTA</sequence>
<reference evidence="1 2" key="1">
    <citation type="submission" date="2019-05" db="EMBL/GenBank/DDBJ databases">
        <title>Hymenobacter edaphi sp. nov., isolated from abandoned arsenic-contaminated farmland soil.</title>
        <authorList>
            <person name="Nie L."/>
        </authorList>
    </citation>
    <scope>NUCLEOTIDE SEQUENCE [LARGE SCALE GENOMIC DNA]</scope>
    <source>
        <strain evidence="1 2">1-3-3-8</strain>
    </source>
</reference>
<keyword evidence="2" id="KW-1185">Reference proteome</keyword>
<dbReference type="OrthoDB" id="884668at2"/>
<dbReference type="EMBL" id="VAJM01000006">
    <property type="protein sequence ID" value="TLM91632.1"/>
    <property type="molecule type" value="Genomic_DNA"/>
</dbReference>
<protein>
    <submittedName>
        <fullName evidence="1">Uncharacterized protein</fullName>
    </submittedName>
</protein>
<organism evidence="1 2">
    <name type="scientific">Hymenobacter jeollabukensis</name>
    <dbReference type="NCBI Taxonomy" id="2025313"/>
    <lineage>
        <taxon>Bacteria</taxon>
        <taxon>Pseudomonadati</taxon>
        <taxon>Bacteroidota</taxon>
        <taxon>Cytophagia</taxon>
        <taxon>Cytophagales</taxon>
        <taxon>Hymenobacteraceae</taxon>
        <taxon>Hymenobacter</taxon>
    </lineage>
</organism>